<dbReference type="RefSeq" id="WP_125486257.1">
    <property type="nucleotide sequence ID" value="NZ_RSDW01000001.1"/>
</dbReference>
<evidence type="ECO:0000256" key="6">
    <source>
        <dbReference type="SAM" id="Phobius"/>
    </source>
</evidence>
<dbReference type="InterPro" id="IPR012340">
    <property type="entry name" value="NA-bd_OB-fold"/>
</dbReference>
<keyword evidence="4 6" id="KW-0472">Membrane</keyword>
<feature type="transmembrane region" description="Helical" evidence="6">
    <location>
        <begin position="263"/>
        <end position="282"/>
    </location>
</feature>
<evidence type="ECO:0000256" key="3">
    <source>
        <dbReference type="ARBA" id="ARBA00022989"/>
    </source>
</evidence>
<comment type="caution">
    <text evidence="10">The sequence shown here is derived from an EMBL/GenBank/DDBJ whole genome shotgun (WGS) entry which is preliminary data.</text>
</comment>
<dbReference type="Pfam" id="PF25145">
    <property type="entry name" value="NfeD1b_N"/>
    <property type="match status" value="1"/>
</dbReference>
<dbReference type="InterPro" id="IPR002810">
    <property type="entry name" value="NfeD-like_C"/>
</dbReference>
<feature type="region of interest" description="Disordered" evidence="5">
    <location>
        <begin position="1"/>
        <end position="25"/>
    </location>
</feature>
<feature type="transmembrane region" description="Helical" evidence="6">
    <location>
        <begin position="338"/>
        <end position="355"/>
    </location>
</feature>
<dbReference type="OrthoDB" id="9806253at2"/>
<evidence type="ECO:0000256" key="2">
    <source>
        <dbReference type="ARBA" id="ARBA00022692"/>
    </source>
</evidence>
<dbReference type="InterPro" id="IPR056739">
    <property type="entry name" value="NfeD_membrane"/>
</dbReference>
<organism evidence="10 11">
    <name type="scientific">Edaphobacter aggregans</name>
    <dbReference type="NCBI Taxonomy" id="570835"/>
    <lineage>
        <taxon>Bacteria</taxon>
        <taxon>Pseudomonadati</taxon>
        <taxon>Acidobacteriota</taxon>
        <taxon>Terriglobia</taxon>
        <taxon>Terriglobales</taxon>
        <taxon>Acidobacteriaceae</taxon>
        <taxon>Edaphobacter</taxon>
    </lineage>
</organism>
<evidence type="ECO:0000313" key="11">
    <source>
        <dbReference type="Proteomes" id="UP000269669"/>
    </source>
</evidence>
<feature type="compositionally biased region" description="Basic and acidic residues" evidence="5">
    <location>
        <begin position="9"/>
        <end position="18"/>
    </location>
</feature>
<dbReference type="PANTHER" id="PTHR33507:SF4">
    <property type="entry name" value="NODULATION COMPETITIVENESS PROTEIN NFED"/>
    <property type="match status" value="1"/>
</dbReference>
<proteinExistence type="predicted"/>
<dbReference type="InterPro" id="IPR029045">
    <property type="entry name" value="ClpP/crotonase-like_dom_sf"/>
</dbReference>
<dbReference type="SUPFAM" id="SSF141322">
    <property type="entry name" value="NfeD domain-like"/>
    <property type="match status" value="1"/>
</dbReference>
<evidence type="ECO:0000256" key="5">
    <source>
        <dbReference type="SAM" id="MobiDB-lite"/>
    </source>
</evidence>
<feature type="domain" description="NfeD-like C-terminal" evidence="7">
    <location>
        <begin position="400"/>
        <end position="456"/>
    </location>
</feature>
<evidence type="ECO:0000259" key="7">
    <source>
        <dbReference type="Pfam" id="PF01957"/>
    </source>
</evidence>
<dbReference type="PANTHER" id="PTHR33507">
    <property type="entry name" value="INNER MEMBRANE PROTEIN YBBJ"/>
    <property type="match status" value="1"/>
</dbReference>
<sequence>MNTTRRHACHSERSEEPPHFAQSRTPLSSGKILTLLLTILFLTLPLRAQSPQPVVLKLTIHDTIQPITADYLQRGLDQAARIRAAAVLISLGTPGGLLDSTRVMVQAIENSPVPVILYISPSGSRAGSAGFFLLESADVAAMAPGTNAGAAHPVIEGASNPDPVLKQKIENDAAAFLRSFTDRRHRNTQAAEDAVRNSKSYSDAEALKLHLIDLDSPDDASLLAALDGRTITRFNGTTETLNLRNATILPVPPSRRERLLSQLTNPNIAVLLLVIGGLLIYLEFNVPGTVVPGSLGTLFVLLALFGLNLLPVRHTAVALLLAALILIVLEAKFTSHGALGLAGIVCLVFGLMTLVDSPIPELRVHPATAIAAGLGFGGITFGLAWIALKARRSKVLTGPQAMIGAIALTRTPLAPTGQVEIRGEIWRARLQDPGTVTIGSTVRVRSIDGLTLLVDPAPNAIYH</sequence>
<evidence type="ECO:0000259" key="8">
    <source>
        <dbReference type="Pfam" id="PF24961"/>
    </source>
</evidence>
<accession>A0A3R9QBL9</accession>
<evidence type="ECO:0000256" key="4">
    <source>
        <dbReference type="ARBA" id="ARBA00023136"/>
    </source>
</evidence>
<dbReference type="InterPro" id="IPR052165">
    <property type="entry name" value="Membrane_assoc_protease"/>
</dbReference>
<feature type="domain" description="NfeD1b N-terminal" evidence="9">
    <location>
        <begin position="55"/>
        <end position="248"/>
    </location>
</feature>
<dbReference type="Pfam" id="PF24961">
    <property type="entry name" value="NfeD_membrane"/>
    <property type="match status" value="1"/>
</dbReference>
<reference evidence="10 11" key="1">
    <citation type="submission" date="2018-12" db="EMBL/GenBank/DDBJ databases">
        <title>Sequencing of bacterial isolates from soil warming experiment in Harvard Forest, Massachusetts, USA.</title>
        <authorList>
            <person name="Deangelis K."/>
        </authorList>
    </citation>
    <scope>NUCLEOTIDE SEQUENCE [LARGE SCALE GENOMIC DNA]</scope>
    <source>
        <strain evidence="10 11">EB153</strain>
    </source>
</reference>
<keyword evidence="3 6" id="KW-1133">Transmembrane helix</keyword>
<evidence type="ECO:0000313" key="10">
    <source>
        <dbReference type="EMBL" id="RSL17824.1"/>
    </source>
</evidence>
<dbReference type="Gene3D" id="2.40.50.140">
    <property type="entry name" value="Nucleic acid-binding proteins"/>
    <property type="match status" value="1"/>
</dbReference>
<dbReference type="GO" id="GO:0016020">
    <property type="term" value="C:membrane"/>
    <property type="evidence" value="ECO:0007669"/>
    <property type="project" value="UniProtKB-SubCell"/>
</dbReference>
<dbReference type="EMBL" id="RSDW01000001">
    <property type="protein sequence ID" value="RSL17824.1"/>
    <property type="molecule type" value="Genomic_DNA"/>
</dbReference>
<dbReference type="Proteomes" id="UP000269669">
    <property type="component" value="Unassembled WGS sequence"/>
</dbReference>
<dbReference type="Pfam" id="PF01957">
    <property type="entry name" value="NfeD"/>
    <property type="match status" value="1"/>
</dbReference>
<dbReference type="AlphaFoldDB" id="A0A3R9QBL9"/>
<name>A0A3R9QBL9_9BACT</name>
<dbReference type="CDD" id="cd07020">
    <property type="entry name" value="Clp_protease_NfeD_1"/>
    <property type="match status" value="1"/>
</dbReference>
<feature type="transmembrane region" description="Helical" evidence="6">
    <location>
        <begin position="313"/>
        <end position="331"/>
    </location>
</feature>
<comment type="subcellular location">
    <subcellularLocation>
        <location evidence="1">Membrane</location>
        <topology evidence="1">Multi-pass membrane protein</topology>
    </subcellularLocation>
</comment>
<protein>
    <submittedName>
        <fullName evidence="10">Nodulation efficiency protein NfeD</fullName>
    </submittedName>
</protein>
<dbReference type="InterPro" id="IPR056738">
    <property type="entry name" value="NfeD1b_N"/>
</dbReference>
<dbReference type="Gene3D" id="3.90.226.10">
    <property type="entry name" value="2-enoyl-CoA Hydratase, Chain A, domain 1"/>
    <property type="match status" value="1"/>
</dbReference>
<feature type="domain" description="NfeD integral membrane" evidence="8">
    <location>
        <begin position="267"/>
        <end position="385"/>
    </location>
</feature>
<feature type="transmembrane region" description="Helical" evidence="6">
    <location>
        <begin position="367"/>
        <end position="388"/>
    </location>
</feature>
<evidence type="ECO:0000259" key="9">
    <source>
        <dbReference type="Pfam" id="PF25145"/>
    </source>
</evidence>
<gene>
    <name evidence="10" type="ORF">EDE15_3373</name>
</gene>
<keyword evidence="11" id="KW-1185">Reference proteome</keyword>
<dbReference type="SUPFAM" id="SSF52096">
    <property type="entry name" value="ClpP/crotonase"/>
    <property type="match status" value="1"/>
</dbReference>
<evidence type="ECO:0000256" key="1">
    <source>
        <dbReference type="ARBA" id="ARBA00004141"/>
    </source>
</evidence>
<keyword evidence="2 6" id="KW-0812">Transmembrane</keyword>